<evidence type="ECO:0000256" key="1">
    <source>
        <dbReference type="SAM" id="SignalP"/>
    </source>
</evidence>
<reference evidence="2" key="1">
    <citation type="submission" date="2022-10" db="EMBL/GenBank/DDBJ databases">
        <title>Tapping the CABI collections for fungal endophytes: first genome assemblies for Collariella, Neodidymelliopsis, Ascochyta clinopodiicola, Didymella pomorum, Didymosphaeria variabile, Neocosmospora piperis and Neocucurbitaria cava.</title>
        <authorList>
            <person name="Hill R."/>
        </authorList>
    </citation>
    <scope>NUCLEOTIDE SEQUENCE</scope>
    <source>
        <strain evidence="2">IMI 356815</strain>
    </source>
</reference>
<dbReference type="OrthoDB" id="2820488at2759"/>
<evidence type="ECO:0000313" key="3">
    <source>
        <dbReference type="Proteomes" id="UP001140513"/>
    </source>
</evidence>
<accession>A0A9W9CG45</accession>
<sequence length="113" mass="12486">MNFSISDMRLLTFLAVAIVAPIAGFAAPACEAPTYARGENLCSQYKSPPQLCTPDPTVTVEETAKRAYQFYKAFVVDGDARTMFALIDNAYIVRIESTAPKRFLLQDEPDMTP</sequence>
<feature type="signal peptide" evidence="1">
    <location>
        <begin position="1"/>
        <end position="26"/>
    </location>
</feature>
<dbReference type="RefSeq" id="XP_056076474.1">
    <property type="nucleotide sequence ID" value="XM_056209652.1"/>
</dbReference>
<proteinExistence type="predicted"/>
<evidence type="ECO:0000313" key="2">
    <source>
        <dbReference type="EMBL" id="KAJ4360272.1"/>
    </source>
</evidence>
<keyword evidence="1" id="KW-0732">Signal</keyword>
<dbReference type="GeneID" id="80904362"/>
<dbReference type="EMBL" id="JAPEUX010000001">
    <property type="protein sequence ID" value="KAJ4360272.1"/>
    <property type="molecule type" value="Genomic_DNA"/>
</dbReference>
<feature type="chain" id="PRO_5040922409" evidence="1">
    <location>
        <begin position="27"/>
        <end position="113"/>
    </location>
</feature>
<dbReference type="Proteomes" id="UP001140513">
    <property type="component" value="Unassembled WGS sequence"/>
</dbReference>
<organism evidence="2 3">
    <name type="scientific">Didymosphaeria variabile</name>
    <dbReference type="NCBI Taxonomy" id="1932322"/>
    <lineage>
        <taxon>Eukaryota</taxon>
        <taxon>Fungi</taxon>
        <taxon>Dikarya</taxon>
        <taxon>Ascomycota</taxon>
        <taxon>Pezizomycotina</taxon>
        <taxon>Dothideomycetes</taxon>
        <taxon>Pleosporomycetidae</taxon>
        <taxon>Pleosporales</taxon>
        <taxon>Massarineae</taxon>
        <taxon>Didymosphaeriaceae</taxon>
        <taxon>Didymosphaeria</taxon>
    </lineage>
</organism>
<gene>
    <name evidence="2" type="ORF">N0V89_000832</name>
</gene>
<comment type="caution">
    <text evidence="2">The sequence shown here is derived from an EMBL/GenBank/DDBJ whole genome shotgun (WGS) entry which is preliminary data.</text>
</comment>
<keyword evidence="3" id="KW-1185">Reference proteome</keyword>
<protein>
    <submittedName>
        <fullName evidence="2">Uncharacterized protein</fullName>
    </submittedName>
</protein>
<dbReference type="AlphaFoldDB" id="A0A9W9CG45"/>
<name>A0A9W9CG45_9PLEO</name>